<dbReference type="InterPro" id="IPR017871">
    <property type="entry name" value="ABC_transporter-like_CS"/>
</dbReference>
<keyword evidence="2" id="KW-0813">Transport</keyword>
<keyword evidence="4" id="KW-0547">Nucleotide-binding</keyword>
<dbReference type="InterPro" id="IPR027417">
    <property type="entry name" value="P-loop_NTPase"/>
</dbReference>
<dbReference type="PROSITE" id="PS00211">
    <property type="entry name" value="ABC_TRANSPORTER_1"/>
    <property type="match status" value="1"/>
</dbReference>
<evidence type="ECO:0000256" key="8">
    <source>
        <dbReference type="ARBA" id="ARBA00023136"/>
    </source>
</evidence>
<evidence type="ECO:0000256" key="7">
    <source>
        <dbReference type="ARBA" id="ARBA00022970"/>
    </source>
</evidence>
<dbReference type="PROSITE" id="PS50893">
    <property type="entry name" value="ABC_TRANSPORTER_2"/>
    <property type="match status" value="1"/>
</dbReference>
<name>A0A975IMQ2_9MICO</name>
<keyword evidence="7" id="KW-0029">Amino-acid transport</keyword>
<protein>
    <submittedName>
        <fullName evidence="12">ATP-binding cassette domain-containing protein</fullName>
    </submittedName>
</protein>
<dbReference type="GO" id="GO:0005524">
    <property type="term" value="F:ATP binding"/>
    <property type="evidence" value="ECO:0007669"/>
    <property type="project" value="UniProtKB-KW"/>
</dbReference>
<sequence length="424" mass="45968">MPHPWSAGFPLECREVGTPAGDRYSSGHRAPLVLRARVPPAPRRPSCGCRSNPPDARTRADARCVRLPPPSRWILSSAPARRVFRCVTPGFGIRWGVRWTRSVIEVQNLTKVFGEPPNRVRALDDVSLRVEPGEILAVVGASGSGKSTLVRCLTLLEQPTSGTVIVGGNAITELDERRLREARRAIGQVFQHANLLDNRTAKRNVEYPLEVAGWGKKEREARASELLALVGLADRQHTYPSQLSGGQQQRVGIARALASNPEVLLCDEPTSALDPTTTRGLLDLLARLRDELGVTILIITHDLGVVRRIADRVAVLDSGRITDIGRVDEVATRLSSTLLSDLSADGELGETELRVIGGSGQASIPFISRLTAELGVEVRLISGGSHAIGEHHVVKADLGFGTREERDRAGAWLQENEFTVVTAA</sequence>
<proteinExistence type="inferred from homology"/>
<accession>A0A975IMQ2</accession>
<dbReference type="SMART" id="SM00382">
    <property type="entry name" value="AAA"/>
    <property type="match status" value="1"/>
</dbReference>
<comment type="function">
    <text evidence="9">Part of the ABC transporter FtsEX involved in cellular division. Has ATPase activity.</text>
</comment>
<evidence type="ECO:0000256" key="2">
    <source>
        <dbReference type="ARBA" id="ARBA00022448"/>
    </source>
</evidence>
<dbReference type="InterPro" id="IPR018449">
    <property type="entry name" value="NIL_domain"/>
</dbReference>
<dbReference type="SUPFAM" id="SSF52540">
    <property type="entry name" value="P-loop containing nucleoside triphosphate hydrolases"/>
    <property type="match status" value="1"/>
</dbReference>
<gene>
    <name evidence="12" type="ORF">G127AT_10605</name>
</gene>
<evidence type="ECO:0000313" key="13">
    <source>
        <dbReference type="Proteomes" id="UP000671914"/>
    </source>
</evidence>
<dbReference type="PANTHER" id="PTHR43166">
    <property type="entry name" value="AMINO ACID IMPORT ATP-BINDING PROTEIN"/>
    <property type="match status" value="1"/>
</dbReference>
<evidence type="ECO:0000256" key="5">
    <source>
        <dbReference type="ARBA" id="ARBA00022840"/>
    </source>
</evidence>
<comment type="subunit">
    <text evidence="10">Homodimer. Forms a membrane-associated complex with FtsX.</text>
</comment>
<keyword evidence="13" id="KW-1185">Reference proteome</keyword>
<evidence type="ECO:0000313" key="12">
    <source>
        <dbReference type="EMBL" id="QTX03772.1"/>
    </source>
</evidence>
<evidence type="ECO:0000256" key="3">
    <source>
        <dbReference type="ARBA" id="ARBA00022475"/>
    </source>
</evidence>
<comment type="similarity">
    <text evidence="1">Belongs to the ABC transporter superfamily.</text>
</comment>
<dbReference type="InterPro" id="IPR003593">
    <property type="entry name" value="AAA+_ATPase"/>
</dbReference>
<dbReference type="AlphaFoldDB" id="A0A975IMQ2"/>
<dbReference type="EMBL" id="CP071696">
    <property type="protein sequence ID" value="QTX03772.1"/>
    <property type="molecule type" value="Genomic_DNA"/>
</dbReference>
<dbReference type="FunFam" id="3.40.50.300:FF:000056">
    <property type="entry name" value="Cell division ATP-binding protein FtsE"/>
    <property type="match status" value="1"/>
</dbReference>
<keyword evidence="5 12" id="KW-0067">ATP-binding</keyword>
<keyword evidence="3" id="KW-1003">Cell membrane</keyword>
<keyword evidence="8" id="KW-0472">Membrane</keyword>
<dbReference type="PANTHER" id="PTHR43166:SF30">
    <property type="entry name" value="METHIONINE IMPORT ATP-BINDING PROTEIN METN"/>
    <property type="match status" value="1"/>
</dbReference>
<evidence type="ECO:0000259" key="11">
    <source>
        <dbReference type="PROSITE" id="PS50893"/>
    </source>
</evidence>
<dbReference type="GO" id="GO:0005886">
    <property type="term" value="C:plasma membrane"/>
    <property type="evidence" value="ECO:0007669"/>
    <property type="project" value="UniProtKB-ARBA"/>
</dbReference>
<dbReference type="KEGG" id="aarc:G127AT_10605"/>
<dbReference type="InterPro" id="IPR003439">
    <property type="entry name" value="ABC_transporter-like_ATP-bd"/>
</dbReference>
<reference evidence="12" key="1">
    <citation type="submission" date="2021-03" db="EMBL/GenBank/DDBJ databases">
        <title>Agromyces archimandritus sp. nov., isolated from the cockroach Archimandrita tessellata.</title>
        <authorList>
            <person name="Guzman J."/>
            <person name="Ortuzar M."/>
            <person name="Poehlein A."/>
            <person name="Daniel R."/>
            <person name="Trujillo M."/>
            <person name="Vilcinskas A."/>
        </authorList>
    </citation>
    <scope>NUCLEOTIDE SEQUENCE</scope>
    <source>
        <strain evidence="12">G127AT</strain>
    </source>
</reference>
<organism evidence="12 13">
    <name type="scientific">Agromyces archimandritae</name>
    <dbReference type="NCBI Taxonomy" id="2781962"/>
    <lineage>
        <taxon>Bacteria</taxon>
        <taxon>Bacillati</taxon>
        <taxon>Actinomycetota</taxon>
        <taxon>Actinomycetes</taxon>
        <taxon>Micrococcales</taxon>
        <taxon>Microbacteriaceae</taxon>
        <taxon>Agromyces</taxon>
    </lineage>
</organism>
<keyword evidence="6" id="KW-1278">Translocase</keyword>
<evidence type="ECO:0000256" key="1">
    <source>
        <dbReference type="ARBA" id="ARBA00005417"/>
    </source>
</evidence>
<dbReference type="Gene3D" id="3.40.50.300">
    <property type="entry name" value="P-loop containing nucleotide triphosphate hydrolases"/>
    <property type="match status" value="1"/>
</dbReference>
<evidence type="ECO:0000256" key="10">
    <source>
        <dbReference type="ARBA" id="ARBA00063837"/>
    </source>
</evidence>
<evidence type="ECO:0000256" key="9">
    <source>
        <dbReference type="ARBA" id="ARBA00054718"/>
    </source>
</evidence>
<dbReference type="InterPro" id="IPR050086">
    <property type="entry name" value="MetN_ABC_transporter-like"/>
</dbReference>
<evidence type="ECO:0000256" key="4">
    <source>
        <dbReference type="ARBA" id="ARBA00022741"/>
    </source>
</evidence>
<dbReference type="Pfam" id="PF09383">
    <property type="entry name" value="NIL"/>
    <property type="match status" value="1"/>
</dbReference>
<dbReference type="GO" id="GO:0016887">
    <property type="term" value="F:ATP hydrolysis activity"/>
    <property type="evidence" value="ECO:0007669"/>
    <property type="project" value="InterPro"/>
</dbReference>
<dbReference type="Pfam" id="PF00005">
    <property type="entry name" value="ABC_tran"/>
    <property type="match status" value="1"/>
</dbReference>
<evidence type="ECO:0000256" key="6">
    <source>
        <dbReference type="ARBA" id="ARBA00022967"/>
    </source>
</evidence>
<dbReference type="GO" id="GO:0006865">
    <property type="term" value="P:amino acid transport"/>
    <property type="evidence" value="ECO:0007669"/>
    <property type="project" value="UniProtKB-KW"/>
</dbReference>
<dbReference type="Proteomes" id="UP000671914">
    <property type="component" value="Chromosome"/>
</dbReference>
<feature type="domain" description="ABC transporter" evidence="11">
    <location>
        <begin position="104"/>
        <end position="343"/>
    </location>
</feature>